<evidence type="ECO:0000256" key="5">
    <source>
        <dbReference type="ARBA" id="ARBA00022603"/>
    </source>
</evidence>
<keyword evidence="4" id="KW-0169">Cobalamin biosynthesis</keyword>
<comment type="pathway">
    <text evidence="13">Cofactor biosynthesis; adenosylcobalamin biosynthesis; precorrin-2 from uroporphyrinogen III: step 1/1.</text>
</comment>
<keyword evidence="5 15" id="KW-0489">Methyltransferase</keyword>
<evidence type="ECO:0000256" key="13">
    <source>
        <dbReference type="ARBA" id="ARBA00060548"/>
    </source>
</evidence>
<dbReference type="Pfam" id="PF00590">
    <property type="entry name" value="TP_methylase"/>
    <property type="match status" value="1"/>
</dbReference>
<reference evidence="15 16" key="1">
    <citation type="submission" date="2020-08" db="EMBL/GenBank/DDBJ databases">
        <title>Genomic Encyclopedia of Type Strains, Phase IV (KMG-IV): sequencing the most valuable type-strain genomes for metagenomic binning, comparative biology and taxonomic classification.</title>
        <authorList>
            <person name="Goeker M."/>
        </authorList>
    </citation>
    <scope>NUCLEOTIDE SEQUENCE [LARGE SCALE GENOMIC DNA]</scope>
    <source>
        <strain evidence="15 16">DSM 22975</strain>
    </source>
</reference>
<comment type="caution">
    <text evidence="15">The sequence shown here is derived from an EMBL/GenBank/DDBJ whole genome shotgun (WGS) entry which is preliminary data.</text>
</comment>
<dbReference type="GO" id="GO:0019354">
    <property type="term" value="P:siroheme biosynthetic process"/>
    <property type="evidence" value="ECO:0007669"/>
    <property type="project" value="UniProtKB-UniPathway"/>
</dbReference>
<sequence length="254" mass="26729">MMNGFVSLVGAGPGDPDLLTVKALRSIQQADVVVYDRLVSDEILDLIPASAARYDVGKRCGQPSLKQEAISELLVTLAGKHKRIVRLKGGDPYVFGRGGEEALLLVANNVPFEVVPGITAAIGCAAATGIPLTHRGLSRSVTLVTGHVQDGGEFHGWSGLVKSGGTLVFYMGLERATELRRGLLQAGAPANLPIALVVAGTTRQQRVEVTTLACLEQTTHTLSGLTPVLMIMGEVVQLRAELGDMAETLLQSVA</sequence>
<dbReference type="AlphaFoldDB" id="A0A841G6X7"/>
<dbReference type="NCBIfam" id="TIGR01469">
    <property type="entry name" value="cobA_cysG_Cterm"/>
    <property type="match status" value="1"/>
</dbReference>
<dbReference type="Gene3D" id="3.30.950.10">
    <property type="entry name" value="Methyltransferase, Cobalt-precorrin-4 Transmethylase, Domain 2"/>
    <property type="match status" value="1"/>
</dbReference>
<dbReference type="GO" id="GO:0016491">
    <property type="term" value="F:oxidoreductase activity"/>
    <property type="evidence" value="ECO:0007669"/>
    <property type="project" value="UniProtKB-KW"/>
</dbReference>
<dbReference type="InterPro" id="IPR014776">
    <property type="entry name" value="4pyrrole_Mease_sub2"/>
</dbReference>
<dbReference type="PANTHER" id="PTHR45790:SF1">
    <property type="entry name" value="SIROHEME SYNTHASE"/>
    <property type="match status" value="1"/>
</dbReference>
<evidence type="ECO:0000256" key="7">
    <source>
        <dbReference type="ARBA" id="ARBA00022691"/>
    </source>
</evidence>
<evidence type="ECO:0000256" key="10">
    <source>
        <dbReference type="ARBA" id="ARBA00023244"/>
    </source>
</evidence>
<dbReference type="EC" id="2.1.1.107" evidence="2"/>
<dbReference type="InterPro" id="IPR000878">
    <property type="entry name" value="4pyrrol_Mease"/>
</dbReference>
<dbReference type="InterPro" id="IPR014777">
    <property type="entry name" value="4pyrrole_Mease_sub1"/>
</dbReference>
<evidence type="ECO:0000313" key="15">
    <source>
        <dbReference type="EMBL" id="MBB6054894.1"/>
    </source>
</evidence>
<keyword evidence="6 15" id="KW-0808">Transferase</keyword>
<keyword evidence="8" id="KW-0560">Oxidoreductase</keyword>
<dbReference type="InterPro" id="IPR006366">
    <property type="entry name" value="CobA/CysG_C"/>
</dbReference>
<evidence type="ECO:0000256" key="3">
    <source>
        <dbReference type="ARBA" id="ARBA00022553"/>
    </source>
</evidence>
<keyword evidence="16" id="KW-1185">Reference proteome</keyword>
<dbReference type="InterPro" id="IPR050161">
    <property type="entry name" value="Siro_Cobalamin_biosynth"/>
</dbReference>
<keyword evidence="3" id="KW-0597">Phosphoprotein</keyword>
<feature type="domain" description="Tetrapyrrole methylase" evidence="14">
    <location>
        <begin position="6"/>
        <end position="213"/>
    </location>
</feature>
<dbReference type="EMBL" id="JACHGR010000002">
    <property type="protein sequence ID" value="MBB6054894.1"/>
    <property type="molecule type" value="Genomic_DNA"/>
</dbReference>
<gene>
    <name evidence="15" type="ORF">HNR75_000766</name>
</gene>
<evidence type="ECO:0000256" key="4">
    <source>
        <dbReference type="ARBA" id="ARBA00022573"/>
    </source>
</evidence>
<dbReference type="InterPro" id="IPR003043">
    <property type="entry name" value="Uropor_MeTrfase_CS"/>
</dbReference>
<evidence type="ECO:0000256" key="9">
    <source>
        <dbReference type="ARBA" id="ARBA00023239"/>
    </source>
</evidence>
<dbReference type="Proteomes" id="UP000585721">
    <property type="component" value="Unassembled WGS sequence"/>
</dbReference>
<evidence type="ECO:0000256" key="12">
    <source>
        <dbReference type="ARBA" id="ARBA00025705"/>
    </source>
</evidence>
<dbReference type="CDD" id="cd11642">
    <property type="entry name" value="SUMT"/>
    <property type="match status" value="1"/>
</dbReference>
<dbReference type="GO" id="GO:0004851">
    <property type="term" value="F:uroporphyrin-III C-methyltransferase activity"/>
    <property type="evidence" value="ECO:0007669"/>
    <property type="project" value="UniProtKB-EC"/>
</dbReference>
<dbReference type="InterPro" id="IPR035996">
    <property type="entry name" value="4pyrrol_Methylase_sf"/>
</dbReference>
<dbReference type="PANTHER" id="PTHR45790">
    <property type="entry name" value="SIROHEME SYNTHASE-RELATED"/>
    <property type="match status" value="1"/>
</dbReference>
<dbReference type="NCBIfam" id="NF004790">
    <property type="entry name" value="PRK06136.1"/>
    <property type="match status" value="1"/>
</dbReference>
<accession>A0A841G6X7</accession>
<name>A0A841G6X7_9GAMM</name>
<dbReference type="SUPFAM" id="SSF53790">
    <property type="entry name" value="Tetrapyrrole methylase"/>
    <property type="match status" value="1"/>
</dbReference>
<evidence type="ECO:0000313" key="16">
    <source>
        <dbReference type="Proteomes" id="UP000585721"/>
    </source>
</evidence>
<evidence type="ECO:0000256" key="6">
    <source>
        <dbReference type="ARBA" id="ARBA00022679"/>
    </source>
</evidence>
<dbReference type="PROSITE" id="PS00839">
    <property type="entry name" value="SUMT_1"/>
    <property type="match status" value="1"/>
</dbReference>
<dbReference type="GO" id="GO:0032259">
    <property type="term" value="P:methylation"/>
    <property type="evidence" value="ECO:0007669"/>
    <property type="project" value="UniProtKB-KW"/>
</dbReference>
<comment type="pathway">
    <text evidence="12">Porphyrin-containing compound metabolism; siroheme biosynthesis; precorrin-2 from uroporphyrinogen III: step 1/1.</text>
</comment>
<dbReference type="RefSeq" id="WP_246358721.1">
    <property type="nucleotide sequence ID" value="NZ_JACHGR010000002.1"/>
</dbReference>
<protein>
    <recommendedName>
        <fullName evidence="2">uroporphyrinogen-III C-methyltransferase</fullName>
        <ecNumber evidence="2">2.1.1.107</ecNumber>
    </recommendedName>
</protein>
<dbReference type="UniPathway" id="UPA00262">
    <property type="reaction ID" value="UER00211"/>
</dbReference>
<dbReference type="GO" id="GO:0016829">
    <property type="term" value="F:lyase activity"/>
    <property type="evidence" value="ECO:0007669"/>
    <property type="project" value="UniProtKB-KW"/>
</dbReference>
<evidence type="ECO:0000256" key="1">
    <source>
        <dbReference type="ARBA" id="ARBA00005879"/>
    </source>
</evidence>
<evidence type="ECO:0000256" key="2">
    <source>
        <dbReference type="ARBA" id="ARBA00012162"/>
    </source>
</evidence>
<organism evidence="15 16">
    <name type="scientific">Tolumonas osonensis</name>
    <dbReference type="NCBI Taxonomy" id="675874"/>
    <lineage>
        <taxon>Bacteria</taxon>
        <taxon>Pseudomonadati</taxon>
        <taxon>Pseudomonadota</taxon>
        <taxon>Gammaproteobacteria</taxon>
        <taxon>Aeromonadales</taxon>
        <taxon>Aeromonadaceae</taxon>
        <taxon>Tolumonas</taxon>
    </lineage>
</organism>
<evidence type="ECO:0000256" key="8">
    <source>
        <dbReference type="ARBA" id="ARBA00023002"/>
    </source>
</evidence>
<dbReference type="FunFam" id="3.30.950.10:FF:000001">
    <property type="entry name" value="Siroheme synthase"/>
    <property type="match status" value="1"/>
</dbReference>
<dbReference type="FunFam" id="3.40.1010.10:FF:000001">
    <property type="entry name" value="Siroheme synthase"/>
    <property type="match status" value="1"/>
</dbReference>
<dbReference type="Gene3D" id="3.40.1010.10">
    <property type="entry name" value="Cobalt-precorrin-4 Transmethylase, Domain 1"/>
    <property type="match status" value="1"/>
</dbReference>
<evidence type="ECO:0000259" key="14">
    <source>
        <dbReference type="Pfam" id="PF00590"/>
    </source>
</evidence>
<keyword evidence="10" id="KW-0627">Porphyrin biosynthesis</keyword>
<evidence type="ECO:0000256" key="11">
    <source>
        <dbReference type="ARBA" id="ARBA00023268"/>
    </source>
</evidence>
<proteinExistence type="inferred from homology"/>
<comment type="similarity">
    <text evidence="1">Belongs to the precorrin methyltransferase family.</text>
</comment>
<keyword evidence="9" id="KW-0456">Lyase</keyword>
<keyword evidence="11" id="KW-0511">Multifunctional enzyme</keyword>
<dbReference type="GO" id="GO:0009236">
    <property type="term" value="P:cobalamin biosynthetic process"/>
    <property type="evidence" value="ECO:0007669"/>
    <property type="project" value="UniProtKB-KW"/>
</dbReference>
<keyword evidence="7" id="KW-0949">S-adenosyl-L-methionine</keyword>